<gene>
    <name evidence="6" type="primary">Prg4_6</name>
    <name evidence="6" type="ORF">EYF80_033602</name>
</gene>
<evidence type="ECO:0000259" key="5">
    <source>
        <dbReference type="PROSITE" id="PS50958"/>
    </source>
</evidence>
<evidence type="ECO:0000313" key="7">
    <source>
        <dbReference type="Proteomes" id="UP000314294"/>
    </source>
</evidence>
<sequence>MTMTSKASSFKVSGHELISIVILGRRVHSSTFHLHFLQRYDASEELERAGSTANSSLGTGLEVSTSHCSASYTHSCSSKPGFTLEHSRHQSRDADFHSDQVASRYVKDAPKSCRGRCGETFRRGRLCECDPQCIQFNTCCHDHQQHCGNGRQPQTNTLCRCSPQQAAACSEAGSVRSAIENTTSSMK</sequence>
<dbReference type="Gene3D" id="4.10.410.20">
    <property type="match status" value="1"/>
</dbReference>
<dbReference type="SMART" id="SM00201">
    <property type="entry name" value="SO"/>
    <property type="match status" value="1"/>
</dbReference>
<dbReference type="GO" id="GO:0006955">
    <property type="term" value="P:immune response"/>
    <property type="evidence" value="ECO:0007669"/>
    <property type="project" value="InterPro"/>
</dbReference>
<keyword evidence="2" id="KW-0964">Secreted</keyword>
<keyword evidence="7" id="KW-1185">Reference proteome</keyword>
<dbReference type="PROSITE" id="PS50958">
    <property type="entry name" value="SMB_2"/>
    <property type="match status" value="1"/>
</dbReference>
<comment type="caution">
    <text evidence="6">The sequence shown here is derived from an EMBL/GenBank/DDBJ whole genome shotgun (WGS) entry which is preliminary data.</text>
</comment>
<dbReference type="InterPro" id="IPR001212">
    <property type="entry name" value="Somatomedin_B_dom"/>
</dbReference>
<dbReference type="Proteomes" id="UP000314294">
    <property type="component" value="Unassembled WGS sequence"/>
</dbReference>
<dbReference type="GO" id="GO:0005576">
    <property type="term" value="C:extracellular region"/>
    <property type="evidence" value="ECO:0007669"/>
    <property type="project" value="UniProtKB-SubCell"/>
</dbReference>
<dbReference type="SUPFAM" id="SSF90188">
    <property type="entry name" value="Somatomedin B domain"/>
    <property type="match status" value="1"/>
</dbReference>
<evidence type="ECO:0000256" key="4">
    <source>
        <dbReference type="ARBA" id="ARBA00023157"/>
    </source>
</evidence>
<dbReference type="PRINTS" id="PR00022">
    <property type="entry name" value="SOMATOMEDINB"/>
</dbReference>
<name>A0A4Z2GRX1_9TELE</name>
<feature type="domain" description="SMB" evidence="5">
    <location>
        <begin position="109"/>
        <end position="154"/>
    </location>
</feature>
<organism evidence="6 7">
    <name type="scientific">Liparis tanakae</name>
    <name type="common">Tanaka's snailfish</name>
    <dbReference type="NCBI Taxonomy" id="230148"/>
    <lineage>
        <taxon>Eukaryota</taxon>
        <taxon>Metazoa</taxon>
        <taxon>Chordata</taxon>
        <taxon>Craniata</taxon>
        <taxon>Vertebrata</taxon>
        <taxon>Euteleostomi</taxon>
        <taxon>Actinopterygii</taxon>
        <taxon>Neopterygii</taxon>
        <taxon>Teleostei</taxon>
        <taxon>Neoteleostei</taxon>
        <taxon>Acanthomorphata</taxon>
        <taxon>Eupercaria</taxon>
        <taxon>Perciformes</taxon>
        <taxon>Cottioidei</taxon>
        <taxon>Cottales</taxon>
        <taxon>Liparidae</taxon>
        <taxon>Liparis</taxon>
    </lineage>
</organism>
<protein>
    <submittedName>
        <fullName evidence="6">Proteoglycan 4</fullName>
    </submittedName>
</protein>
<evidence type="ECO:0000313" key="6">
    <source>
        <dbReference type="EMBL" id="TNN56226.1"/>
    </source>
</evidence>
<dbReference type="InterPro" id="IPR036024">
    <property type="entry name" value="Somatomedin_B-like_dom_sf"/>
</dbReference>
<dbReference type="InterPro" id="IPR020436">
    <property type="entry name" value="SMB_chordata"/>
</dbReference>
<dbReference type="OrthoDB" id="413699at2759"/>
<reference evidence="6 7" key="1">
    <citation type="submission" date="2019-03" db="EMBL/GenBank/DDBJ databases">
        <title>First draft genome of Liparis tanakae, snailfish: a comprehensive survey of snailfish specific genes.</title>
        <authorList>
            <person name="Kim W."/>
            <person name="Song I."/>
            <person name="Jeong J.-H."/>
            <person name="Kim D."/>
            <person name="Kim S."/>
            <person name="Ryu S."/>
            <person name="Song J.Y."/>
            <person name="Lee S.K."/>
        </authorList>
    </citation>
    <scope>NUCLEOTIDE SEQUENCE [LARGE SCALE GENOMIC DNA]</scope>
    <source>
        <tissue evidence="6">Muscle</tissue>
    </source>
</reference>
<dbReference type="GO" id="GO:0005044">
    <property type="term" value="F:scavenger receptor activity"/>
    <property type="evidence" value="ECO:0007669"/>
    <property type="project" value="InterPro"/>
</dbReference>
<comment type="subcellular location">
    <subcellularLocation>
        <location evidence="1">Secreted</location>
    </subcellularLocation>
</comment>
<evidence type="ECO:0000256" key="3">
    <source>
        <dbReference type="ARBA" id="ARBA00022737"/>
    </source>
</evidence>
<keyword evidence="3" id="KW-0677">Repeat</keyword>
<accession>A0A4Z2GRX1</accession>
<dbReference type="GO" id="GO:0030247">
    <property type="term" value="F:polysaccharide binding"/>
    <property type="evidence" value="ECO:0007669"/>
    <property type="project" value="InterPro"/>
</dbReference>
<evidence type="ECO:0000256" key="2">
    <source>
        <dbReference type="ARBA" id="ARBA00022525"/>
    </source>
</evidence>
<keyword evidence="4" id="KW-1015">Disulfide bond</keyword>
<dbReference type="Pfam" id="PF01033">
    <property type="entry name" value="Somatomedin_B"/>
    <property type="match status" value="1"/>
</dbReference>
<proteinExistence type="predicted"/>
<dbReference type="EMBL" id="SRLO01000434">
    <property type="protein sequence ID" value="TNN56226.1"/>
    <property type="molecule type" value="Genomic_DNA"/>
</dbReference>
<dbReference type="AlphaFoldDB" id="A0A4Z2GRX1"/>
<evidence type="ECO:0000256" key="1">
    <source>
        <dbReference type="ARBA" id="ARBA00004613"/>
    </source>
</evidence>